<dbReference type="SUPFAM" id="SSF56176">
    <property type="entry name" value="FAD-binding/transporter-associated domain-like"/>
    <property type="match status" value="1"/>
</dbReference>
<dbReference type="PANTHER" id="PTHR42934:SF1">
    <property type="entry name" value="GLYCOLATE OXIDASE SUBUNIT GLCD"/>
    <property type="match status" value="1"/>
</dbReference>
<dbReference type="GO" id="GO:0016491">
    <property type="term" value="F:oxidoreductase activity"/>
    <property type="evidence" value="ECO:0007669"/>
    <property type="project" value="UniProtKB-KW"/>
</dbReference>
<gene>
    <name evidence="6" type="ORF">Poly59_46070</name>
</gene>
<dbReference type="EMBL" id="SJPX01000005">
    <property type="protein sequence ID" value="TWU47766.1"/>
    <property type="molecule type" value="Genomic_DNA"/>
</dbReference>
<feature type="domain" description="FAD-binding PCMH-type" evidence="5">
    <location>
        <begin position="40"/>
        <end position="218"/>
    </location>
</feature>
<dbReference type="RefSeq" id="WP_246151845.1">
    <property type="nucleotide sequence ID" value="NZ_SJPX01000005.1"/>
</dbReference>
<dbReference type="Gene3D" id="3.30.70.2740">
    <property type="match status" value="1"/>
</dbReference>
<name>A0A5C6EJD5_9BACT</name>
<dbReference type="InterPro" id="IPR016171">
    <property type="entry name" value="Vanillyl_alc_oxidase_C-sub2"/>
</dbReference>
<evidence type="ECO:0000256" key="2">
    <source>
        <dbReference type="ARBA" id="ARBA00022630"/>
    </source>
</evidence>
<keyword evidence="7" id="KW-1185">Reference proteome</keyword>
<dbReference type="InterPro" id="IPR004113">
    <property type="entry name" value="FAD-bd_oxidored_4_C"/>
</dbReference>
<keyword evidence="3" id="KW-0274">FAD</keyword>
<dbReference type="Pfam" id="PF02913">
    <property type="entry name" value="FAD-oxidase_C"/>
    <property type="match status" value="1"/>
</dbReference>
<dbReference type="InterPro" id="IPR016166">
    <property type="entry name" value="FAD-bd_PCMH"/>
</dbReference>
<dbReference type="AlphaFoldDB" id="A0A5C6EJD5"/>
<proteinExistence type="predicted"/>
<dbReference type="Gene3D" id="3.30.465.10">
    <property type="match status" value="1"/>
</dbReference>
<keyword evidence="2" id="KW-0285">Flavoprotein</keyword>
<dbReference type="InterPro" id="IPR016164">
    <property type="entry name" value="FAD-linked_Oxase-like_C"/>
</dbReference>
<comment type="cofactor">
    <cofactor evidence="1">
        <name>FAD</name>
        <dbReference type="ChEBI" id="CHEBI:57692"/>
    </cofactor>
</comment>
<dbReference type="EC" id="1.-.-.-" evidence="6"/>
<evidence type="ECO:0000256" key="3">
    <source>
        <dbReference type="ARBA" id="ARBA00022827"/>
    </source>
</evidence>
<dbReference type="InterPro" id="IPR016169">
    <property type="entry name" value="FAD-bd_PCMH_sub2"/>
</dbReference>
<reference evidence="6 7" key="1">
    <citation type="submission" date="2019-02" db="EMBL/GenBank/DDBJ databases">
        <title>Deep-cultivation of Planctomycetes and their phenomic and genomic characterization uncovers novel biology.</title>
        <authorList>
            <person name="Wiegand S."/>
            <person name="Jogler M."/>
            <person name="Boedeker C."/>
            <person name="Pinto D."/>
            <person name="Vollmers J."/>
            <person name="Rivas-Marin E."/>
            <person name="Kohn T."/>
            <person name="Peeters S.H."/>
            <person name="Heuer A."/>
            <person name="Rast P."/>
            <person name="Oberbeckmann S."/>
            <person name="Bunk B."/>
            <person name="Jeske O."/>
            <person name="Meyerdierks A."/>
            <person name="Storesund J.E."/>
            <person name="Kallscheuer N."/>
            <person name="Luecker S."/>
            <person name="Lage O.M."/>
            <person name="Pohl T."/>
            <person name="Merkel B.J."/>
            <person name="Hornburger P."/>
            <person name="Mueller R.-W."/>
            <person name="Bruemmer F."/>
            <person name="Labrenz M."/>
            <person name="Spormann A.M."/>
            <person name="Op Den Camp H."/>
            <person name="Overmann J."/>
            <person name="Amann R."/>
            <person name="Jetten M.S.M."/>
            <person name="Mascher T."/>
            <person name="Medema M.H."/>
            <person name="Devos D.P."/>
            <person name="Kaster A.-K."/>
            <person name="Ovreas L."/>
            <person name="Rohde M."/>
            <person name="Galperin M.Y."/>
            <person name="Jogler C."/>
        </authorList>
    </citation>
    <scope>NUCLEOTIDE SEQUENCE [LARGE SCALE GENOMIC DNA]</scope>
    <source>
        <strain evidence="6 7">Poly59</strain>
    </source>
</reference>
<dbReference type="GO" id="GO:0071949">
    <property type="term" value="F:FAD binding"/>
    <property type="evidence" value="ECO:0007669"/>
    <property type="project" value="InterPro"/>
</dbReference>
<evidence type="ECO:0000313" key="6">
    <source>
        <dbReference type="EMBL" id="TWU47766.1"/>
    </source>
</evidence>
<evidence type="ECO:0000256" key="4">
    <source>
        <dbReference type="ARBA" id="ARBA00023002"/>
    </source>
</evidence>
<organism evidence="6 7">
    <name type="scientific">Rubripirellula reticaptiva</name>
    <dbReference type="NCBI Taxonomy" id="2528013"/>
    <lineage>
        <taxon>Bacteria</taxon>
        <taxon>Pseudomonadati</taxon>
        <taxon>Planctomycetota</taxon>
        <taxon>Planctomycetia</taxon>
        <taxon>Pirellulales</taxon>
        <taxon>Pirellulaceae</taxon>
        <taxon>Rubripirellula</taxon>
    </lineage>
</organism>
<dbReference type="InterPro" id="IPR051914">
    <property type="entry name" value="FAD-linked_OxidoTrans_Type4"/>
</dbReference>
<comment type="caution">
    <text evidence="6">The sequence shown here is derived from an EMBL/GenBank/DDBJ whole genome shotgun (WGS) entry which is preliminary data.</text>
</comment>
<dbReference type="Proteomes" id="UP000317977">
    <property type="component" value="Unassembled WGS sequence"/>
</dbReference>
<dbReference type="InterPro" id="IPR006094">
    <property type="entry name" value="Oxid_FAD_bind_N"/>
</dbReference>
<evidence type="ECO:0000256" key="1">
    <source>
        <dbReference type="ARBA" id="ARBA00001974"/>
    </source>
</evidence>
<sequence length="485" mass="51421">MTITRADDRVMDLGKLFPADRFVCDAASRSAFESDGLAAFRAKPLAVVIPETADEIVAAVRWCFENDVPFVARGSGTSLSGGSLPVADGIVIALNRMNRILDLNPDARTAVVEPGVINLKVSQAADPYGLYFAPDPSSQTVCTIGGNVAFNAGGAHCLKYGMTSNHVLGMKVVTAAGEVVTMGGASTESIGPDYTGLFCGSEGLFGIALEITLRLLPKPEMFHTVLIGYDSLRAAGDAVSAVIESGLLPGAIEIMDAVSIEAAEAAVKCNYPTGAAAVLIVELEGPKERIAFERELLQRVITATSPVVQMIAKDHEQRMGIWKGRKSVFSAVGRLSPDFLVQDGVVPRNRLGEALVAIEKLSVDSGIRIANVFHAGDGNLHPLIMFDGNIDGMLHRAEAVAADLSQLCISMGGSITGEHGVGMEKRDFLAKMYDANTVEMFDRLRRAFDPKLISNPGKMFPGPEAPSLGMAGLHPLEKAGVIQRE</sequence>
<evidence type="ECO:0000313" key="7">
    <source>
        <dbReference type="Proteomes" id="UP000317977"/>
    </source>
</evidence>
<dbReference type="InterPro" id="IPR036318">
    <property type="entry name" value="FAD-bd_PCMH-like_sf"/>
</dbReference>
<dbReference type="SUPFAM" id="SSF55103">
    <property type="entry name" value="FAD-linked oxidases, C-terminal domain"/>
    <property type="match status" value="1"/>
</dbReference>
<dbReference type="Pfam" id="PF01565">
    <property type="entry name" value="FAD_binding_4"/>
    <property type="match status" value="1"/>
</dbReference>
<evidence type="ECO:0000259" key="5">
    <source>
        <dbReference type="PROSITE" id="PS51387"/>
    </source>
</evidence>
<dbReference type="PROSITE" id="PS51387">
    <property type="entry name" value="FAD_PCMH"/>
    <property type="match status" value="1"/>
</dbReference>
<keyword evidence="4 6" id="KW-0560">Oxidoreductase</keyword>
<protein>
    <submittedName>
        <fullName evidence="6">Putative FAD-linked oxidoreductase</fullName>
        <ecNumber evidence="6">1.-.-.-</ecNumber>
    </submittedName>
</protein>
<dbReference type="Gene3D" id="1.10.45.10">
    <property type="entry name" value="Vanillyl-alcohol Oxidase, Chain A, domain 4"/>
    <property type="match status" value="1"/>
</dbReference>
<accession>A0A5C6EJD5</accession>
<dbReference type="PANTHER" id="PTHR42934">
    <property type="entry name" value="GLYCOLATE OXIDASE SUBUNIT GLCD"/>
    <property type="match status" value="1"/>
</dbReference>